<dbReference type="Proteomes" id="UP001501414">
    <property type="component" value="Unassembled WGS sequence"/>
</dbReference>
<feature type="compositionally biased region" description="Gly residues" evidence="1">
    <location>
        <begin position="228"/>
        <end position="238"/>
    </location>
</feature>
<dbReference type="PROSITE" id="PS51257">
    <property type="entry name" value="PROKAR_LIPOPROTEIN"/>
    <property type="match status" value="1"/>
</dbReference>
<evidence type="ECO:0008006" key="5">
    <source>
        <dbReference type="Google" id="ProtNLM"/>
    </source>
</evidence>
<gene>
    <name evidence="3" type="ORF">GCM10009613_23090</name>
</gene>
<reference evidence="3 4" key="1">
    <citation type="journal article" date="2019" name="Int. J. Syst. Evol. Microbiol.">
        <title>The Global Catalogue of Microorganisms (GCM) 10K type strain sequencing project: providing services to taxonomists for standard genome sequencing and annotation.</title>
        <authorList>
            <consortium name="The Broad Institute Genomics Platform"/>
            <consortium name="The Broad Institute Genome Sequencing Center for Infectious Disease"/>
            <person name="Wu L."/>
            <person name="Ma J."/>
        </authorList>
    </citation>
    <scope>NUCLEOTIDE SEQUENCE [LARGE SCALE GENOMIC DNA]</scope>
    <source>
        <strain evidence="3 4">JCM 11896</strain>
    </source>
</reference>
<dbReference type="InterPro" id="IPR007410">
    <property type="entry name" value="LpqE-like"/>
</dbReference>
<evidence type="ECO:0000256" key="2">
    <source>
        <dbReference type="SAM" id="SignalP"/>
    </source>
</evidence>
<comment type="caution">
    <text evidence="3">The sequence shown here is derived from an EMBL/GenBank/DDBJ whole genome shotgun (WGS) entry which is preliminary data.</text>
</comment>
<name>A0ABN1XST6_9PSEU</name>
<accession>A0ABN1XST6</accession>
<dbReference type="EMBL" id="BAAAJK010000007">
    <property type="protein sequence ID" value="GAA1387441.1"/>
    <property type="molecule type" value="Genomic_DNA"/>
</dbReference>
<dbReference type="Gene3D" id="2.60.40.1890">
    <property type="entry name" value="PCu(A)C copper chaperone"/>
    <property type="match status" value="1"/>
</dbReference>
<feature type="signal peptide" evidence="2">
    <location>
        <begin position="1"/>
        <end position="30"/>
    </location>
</feature>
<evidence type="ECO:0000256" key="1">
    <source>
        <dbReference type="SAM" id="MobiDB-lite"/>
    </source>
</evidence>
<dbReference type="InterPro" id="IPR036182">
    <property type="entry name" value="PCuAC_sf"/>
</dbReference>
<keyword evidence="4" id="KW-1185">Reference proteome</keyword>
<proteinExistence type="predicted"/>
<evidence type="ECO:0000313" key="4">
    <source>
        <dbReference type="Proteomes" id="UP001501414"/>
    </source>
</evidence>
<evidence type="ECO:0000313" key="3">
    <source>
        <dbReference type="EMBL" id="GAA1387441.1"/>
    </source>
</evidence>
<dbReference type="Pfam" id="PF04314">
    <property type="entry name" value="PCuAC"/>
    <property type="match status" value="1"/>
</dbReference>
<protein>
    <recommendedName>
        <fullName evidence="5">Copper(I)-binding protein</fullName>
    </recommendedName>
</protein>
<organism evidence="3 4">
    <name type="scientific">Pseudonocardia kongjuensis</name>
    <dbReference type="NCBI Taxonomy" id="102227"/>
    <lineage>
        <taxon>Bacteria</taxon>
        <taxon>Bacillati</taxon>
        <taxon>Actinomycetota</taxon>
        <taxon>Actinomycetes</taxon>
        <taxon>Pseudonocardiales</taxon>
        <taxon>Pseudonocardiaceae</taxon>
        <taxon>Pseudonocardia</taxon>
    </lineage>
</organism>
<sequence>MSRNRRPVRTLAGVAGAVALTGLLLSGCGAGQLSQTAQQVAATNGVNVSVGSVDLRDVQVAYPESPASEAALYARGTAAPLRATLVNSGSVADRLVSVSSPAAANVLVDGDPVLPQDIALVSAANFPLSPTASRPLNITLEGLTQPIGAGDTIPVTFVFERAGSVTAQVPAAVPTEDVPLGPGPERDDFSAEAEAAPAPPELPADEGQDGADTSVTDGEGVESAPGNEGSGAGGAAGN</sequence>
<dbReference type="SUPFAM" id="SSF110087">
    <property type="entry name" value="DR1885-like metal-binding protein"/>
    <property type="match status" value="1"/>
</dbReference>
<dbReference type="RefSeq" id="WP_344021352.1">
    <property type="nucleotide sequence ID" value="NZ_BAAAJK010000007.1"/>
</dbReference>
<keyword evidence="2" id="KW-0732">Signal</keyword>
<feature type="chain" id="PRO_5047396481" description="Copper(I)-binding protein" evidence="2">
    <location>
        <begin position="31"/>
        <end position="238"/>
    </location>
</feature>
<feature type="region of interest" description="Disordered" evidence="1">
    <location>
        <begin position="173"/>
        <end position="238"/>
    </location>
</feature>